<organism evidence="2 3">
    <name type="scientific">Sporosarcina thermotolerans</name>
    <dbReference type="NCBI Taxonomy" id="633404"/>
    <lineage>
        <taxon>Bacteria</taxon>
        <taxon>Bacillati</taxon>
        <taxon>Bacillota</taxon>
        <taxon>Bacilli</taxon>
        <taxon>Bacillales</taxon>
        <taxon>Caryophanaceae</taxon>
        <taxon>Sporosarcina</taxon>
    </lineage>
</organism>
<accession>A0AAW9A7U7</accession>
<sequence>MSTTKRVYGLSIFFSVLAFWVYFKAFQWVFNQFFSSTTVTDIISVIIVLIVIVPVSLMTGRKIAAKFVEKTEEKPVSDE</sequence>
<reference evidence="2 3" key="1">
    <citation type="submission" date="2023-06" db="EMBL/GenBank/DDBJ databases">
        <title>Sporosarcina sp. nov., isolated from Korean traditional fermented seafood 'Jeotgal'.</title>
        <authorList>
            <person name="Yang A.I."/>
            <person name="Shin N.-R."/>
        </authorList>
    </citation>
    <scope>NUCLEOTIDE SEQUENCE [LARGE SCALE GENOMIC DNA]</scope>
    <source>
        <strain evidence="2 3">KCTC43456</strain>
    </source>
</reference>
<dbReference type="RefSeq" id="WP_283733603.1">
    <property type="nucleotide sequence ID" value="NZ_CP125968.1"/>
</dbReference>
<keyword evidence="1" id="KW-0812">Transmembrane</keyword>
<feature type="transmembrane region" description="Helical" evidence="1">
    <location>
        <begin position="7"/>
        <end position="30"/>
    </location>
</feature>
<protein>
    <submittedName>
        <fullName evidence="2">Uncharacterized protein</fullName>
    </submittedName>
</protein>
<evidence type="ECO:0000256" key="1">
    <source>
        <dbReference type="SAM" id="Phobius"/>
    </source>
</evidence>
<dbReference type="Proteomes" id="UP001271648">
    <property type="component" value="Unassembled WGS sequence"/>
</dbReference>
<gene>
    <name evidence="2" type="ORF">QTL97_07080</name>
</gene>
<proteinExistence type="predicted"/>
<evidence type="ECO:0000313" key="3">
    <source>
        <dbReference type="Proteomes" id="UP001271648"/>
    </source>
</evidence>
<keyword evidence="1" id="KW-0472">Membrane</keyword>
<comment type="caution">
    <text evidence="2">The sequence shown here is derived from an EMBL/GenBank/DDBJ whole genome shotgun (WGS) entry which is preliminary data.</text>
</comment>
<feature type="transmembrane region" description="Helical" evidence="1">
    <location>
        <begin position="42"/>
        <end position="60"/>
    </location>
</feature>
<dbReference type="AlphaFoldDB" id="A0AAW9A7U7"/>
<evidence type="ECO:0000313" key="2">
    <source>
        <dbReference type="EMBL" id="MDW0116693.1"/>
    </source>
</evidence>
<name>A0AAW9A7U7_9BACL</name>
<keyword evidence="3" id="KW-1185">Reference proteome</keyword>
<keyword evidence="1" id="KW-1133">Transmembrane helix</keyword>
<dbReference type="EMBL" id="JAUBDJ010000003">
    <property type="protein sequence ID" value="MDW0116693.1"/>
    <property type="molecule type" value="Genomic_DNA"/>
</dbReference>